<dbReference type="EMBL" id="BOOG01000088">
    <property type="protein sequence ID" value="GIH73393.1"/>
    <property type="molecule type" value="Genomic_DNA"/>
</dbReference>
<name>A0A8J3RJC7_9ACTN</name>
<dbReference type="Proteomes" id="UP000610966">
    <property type="component" value="Unassembled WGS sequence"/>
</dbReference>
<organism evidence="1 2">
    <name type="scientific">Sphaerimonospora thailandensis</name>
    <dbReference type="NCBI Taxonomy" id="795644"/>
    <lineage>
        <taxon>Bacteria</taxon>
        <taxon>Bacillati</taxon>
        <taxon>Actinomycetota</taxon>
        <taxon>Actinomycetes</taxon>
        <taxon>Streptosporangiales</taxon>
        <taxon>Streptosporangiaceae</taxon>
        <taxon>Sphaerimonospora</taxon>
    </lineage>
</organism>
<sequence length="136" mass="15115">MTRAVKCTACDGRGWKIVTRRGQVAAAVLGLATSSREDCLYCDGGQLPAEMYEWEVYSLINGAPQLGPCGTSVGQATCMDELRKTLRRLNPETQPYGRIIHRVYEFGALPDDWSRKVIFRATLDAAGQVRFERTAQ</sequence>
<dbReference type="AlphaFoldDB" id="A0A8J3RJC7"/>
<gene>
    <name evidence="1" type="ORF">Mth01_56460</name>
</gene>
<accession>A0A8J3RJC7</accession>
<reference evidence="1" key="1">
    <citation type="submission" date="2021-01" db="EMBL/GenBank/DDBJ databases">
        <title>Whole genome shotgun sequence of Sphaerimonospora thailandensis NBRC 107569.</title>
        <authorList>
            <person name="Komaki H."/>
            <person name="Tamura T."/>
        </authorList>
    </citation>
    <scope>NUCLEOTIDE SEQUENCE</scope>
    <source>
        <strain evidence="1">NBRC 107569</strain>
    </source>
</reference>
<evidence type="ECO:0000313" key="1">
    <source>
        <dbReference type="EMBL" id="GIH73393.1"/>
    </source>
</evidence>
<proteinExistence type="predicted"/>
<keyword evidence="2" id="KW-1185">Reference proteome</keyword>
<dbReference type="RefSeq" id="WP_239090071.1">
    <property type="nucleotide sequence ID" value="NZ_BOOG01000088.1"/>
</dbReference>
<protein>
    <submittedName>
        <fullName evidence="1">Uncharacterized protein</fullName>
    </submittedName>
</protein>
<evidence type="ECO:0000313" key="2">
    <source>
        <dbReference type="Proteomes" id="UP000610966"/>
    </source>
</evidence>
<comment type="caution">
    <text evidence="1">The sequence shown here is derived from an EMBL/GenBank/DDBJ whole genome shotgun (WGS) entry which is preliminary data.</text>
</comment>